<evidence type="ECO:0000256" key="5">
    <source>
        <dbReference type="ARBA" id="ARBA00022970"/>
    </source>
</evidence>
<evidence type="ECO:0000256" key="8">
    <source>
        <dbReference type="RuleBase" id="RU363032"/>
    </source>
</evidence>
<keyword evidence="2 8" id="KW-0813">Transport</keyword>
<dbReference type="NCBIfam" id="TIGR01726">
    <property type="entry name" value="HEQRo_perm_3TM"/>
    <property type="match status" value="1"/>
</dbReference>
<dbReference type="Pfam" id="PF00528">
    <property type="entry name" value="BPD_transp_1"/>
    <property type="match status" value="1"/>
</dbReference>
<dbReference type="EMBL" id="FLQR01000006">
    <property type="protein sequence ID" value="SBS71746.1"/>
    <property type="molecule type" value="Genomic_DNA"/>
</dbReference>
<keyword evidence="3" id="KW-1003">Cell membrane</keyword>
<accession>A0A1Y5NZC7</accession>
<dbReference type="PANTHER" id="PTHR30614">
    <property type="entry name" value="MEMBRANE COMPONENT OF AMINO ACID ABC TRANSPORTER"/>
    <property type="match status" value="1"/>
</dbReference>
<feature type="transmembrane region" description="Helical" evidence="8">
    <location>
        <begin position="101"/>
        <end position="121"/>
    </location>
</feature>
<evidence type="ECO:0000256" key="2">
    <source>
        <dbReference type="ARBA" id="ARBA00022448"/>
    </source>
</evidence>
<comment type="similarity">
    <text evidence="8">Belongs to the binding-protein-dependent transport system permease family.</text>
</comment>
<reference evidence="10" key="1">
    <citation type="submission" date="2016-03" db="EMBL/GenBank/DDBJ databases">
        <authorList>
            <person name="Ploux O."/>
        </authorList>
    </citation>
    <scope>NUCLEOTIDE SEQUENCE</scope>
    <source>
        <strain evidence="10">UC1</strain>
    </source>
</reference>
<dbReference type="InterPro" id="IPR010065">
    <property type="entry name" value="AA_ABC_transptr_permease_3TM"/>
</dbReference>
<evidence type="ECO:0000256" key="7">
    <source>
        <dbReference type="ARBA" id="ARBA00023136"/>
    </source>
</evidence>
<keyword evidence="6 8" id="KW-1133">Transmembrane helix</keyword>
<dbReference type="FunFam" id="1.10.3720.10:FF:000006">
    <property type="entry name" value="Glutamate/aspartate ABC transporter, permease protein GltK"/>
    <property type="match status" value="1"/>
</dbReference>
<evidence type="ECO:0000256" key="3">
    <source>
        <dbReference type="ARBA" id="ARBA00022475"/>
    </source>
</evidence>
<feature type="domain" description="ABC transmembrane type-1" evidence="9">
    <location>
        <begin position="65"/>
        <end position="271"/>
    </location>
</feature>
<evidence type="ECO:0000256" key="1">
    <source>
        <dbReference type="ARBA" id="ARBA00004651"/>
    </source>
</evidence>
<sequence length="305" mass="33443">MTITDTAPDGTAVQFVSRKHPWRIVGVVLVLLVAAVVAVIVVTNDRFQWPVVFGYLFDPKILSGLWMTIFLTFIAMIIGLLLGVAIAVMRVSASRTLRWSSAMYVWFFRGTPVLVQLVFWYNLGYLFPDVIIGLPWMDPWFSVETNALITPLLAAILGLGLNEGAYLAEIIRAGILSVSTGQREAATSIGMTRAQAFHRIILPQAMRVIIPPTGNETIGMLKSTSLVSVIALSDLMYSAQSIYSRTFEVIPLLLTASIWYLVLTSLLSVGQGRIEAHYGRGVAAEAGLSGRNGMLHMLRRTGKKA</sequence>
<name>A0A1Y5NZC7_9MICO</name>
<proteinExistence type="inferred from homology"/>
<feature type="transmembrane region" description="Helical" evidence="8">
    <location>
        <begin position="141"/>
        <end position="162"/>
    </location>
</feature>
<keyword evidence="5" id="KW-0029">Amino-acid transport</keyword>
<evidence type="ECO:0000256" key="4">
    <source>
        <dbReference type="ARBA" id="ARBA00022692"/>
    </source>
</evidence>
<evidence type="ECO:0000313" key="10">
    <source>
        <dbReference type="EMBL" id="SBS71746.1"/>
    </source>
</evidence>
<feature type="transmembrane region" description="Helical" evidence="8">
    <location>
        <begin position="249"/>
        <end position="270"/>
    </location>
</feature>
<dbReference type="InterPro" id="IPR000515">
    <property type="entry name" value="MetI-like"/>
</dbReference>
<evidence type="ECO:0000259" key="9">
    <source>
        <dbReference type="PROSITE" id="PS50928"/>
    </source>
</evidence>
<gene>
    <name evidence="10" type="ORF">MIPYR_20195</name>
</gene>
<dbReference type="GO" id="GO:0006865">
    <property type="term" value="P:amino acid transport"/>
    <property type="evidence" value="ECO:0007669"/>
    <property type="project" value="UniProtKB-KW"/>
</dbReference>
<feature type="transmembrane region" description="Helical" evidence="8">
    <location>
        <begin position="64"/>
        <end position="89"/>
    </location>
</feature>
<dbReference type="AlphaFoldDB" id="A0A1Y5NZC7"/>
<dbReference type="RefSeq" id="WP_295574808.1">
    <property type="nucleotide sequence ID" value="NZ_FLQR01000006.1"/>
</dbReference>
<protein>
    <submittedName>
        <fullName evidence="10">Inner membrane amino-acid ABC transporter permease protein</fullName>
    </submittedName>
</protein>
<keyword evidence="7 8" id="KW-0472">Membrane</keyword>
<comment type="subcellular location">
    <subcellularLocation>
        <location evidence="1 8">Cell membrane</location>
        <topology evidence="1 8">Multi-pass membrane protein</topology>
    </subcellularLocation>
</comment>
<dbReference type="PANTHER" id="PTHR30614:SF0">
    <property type="entry name" value="L-CYSTINE TRANSPORT SYSTEM PERMEASE PROTEIN TCYL"/>
    <property type="match status" value="1"/>
</dbReference>
<organism evidence="10">
    <name type="scientific">uncultured Microbacterium sp</name>
    <dbReference type="NCBI Taxonomy" id="191216"/>
    <lineage>
        <taxon>Bacteria</taxon>
        <taxon>Bacillati</taxon>
        <taxon>Actinomycetota</taxon>
        <taxon>Actinomycetes</taxon>
        <taxon>Micrococcales</taxon>
        <taxon>Microbacteriaceae</taxon>
        <taxon>Microbacterium</taxon>
        <taxon>environmental samples</taxon>
    </lineage>
</organism>
<dbReference type="GO" id="GO:0043190">
    <property type="term" value="C:ATP-binding cassette (ABC) transporter complex"/>
    <property type="evidence" value="ECO:0007669"/>
    <property type="project" value="InterPro"/>
</dbReference>
<dbReference type="CDD" id="cd06261">
    <property type="entry name" value="TM_PBP2"/>
    <property type="match status" value="1"/>
</dbReference>
<feature type="transmembrane region" description="Helical" evidence="8">
    <location>
        <begin position="24"/>
        <end position="44"/>
    </location>
</feature>
<dbReference type="SUPFAM" id="SSF161098">
    <property type="entry name" value="MetI-like"/>
    <property type="match status" value="1"/>
</dbReference>
<dbReference type="GO" id="GO:0022857">
    <property type="term" value="F:transmembrane transporter activity"/>
    <property type="evidence" value="ECO:0007669"/>
    <property type="project" value="InterPro"/>
</dbReference>
<keyword evidence="4 8" id="KW-0812">Transmembrane</keyword>
<dbReference type="PROSITE" id="PS50928">
    <property type="entry name" value="ABC_TM1"/>
    <property type="match status" value="1"/>
</dbReference>
<dbReference type="InterPro" id="IPR035906">
    <property type="entry name" value="MetI-like_sf"/>
</dbReference>
<dbReference type="InterPro" id="IPR043429">
    <property type="entry name" value="ArtM/GltK/GlnP/TcyL/YhdX-like"/>
</dbReference>
<dbReference type="Gene3D" id="1.10.3720.10">
    <property type="entry name" value="MetI-like"/>
    <property type="match status" value="1"/>
</dbReference>
<evidence type="ECO:0000256" key="6">
    <source>
        <dbReference type="ARBA" id="ARBA00022989"/>
    </source>
</evidence>